<keyword evidence="1" id="KW-0812">Transmembrane</keyword>
<evidence type="ECO:0000313" key="3">
    <source>
        <dbReference type="Proteomes" id="UP001319827"/>
    </source>
</evidence>
<protein>
    <submittedName>
        <fullName evidence="2">ABC transporter permease</fullName>
    </submittedName>
</protein>
<organism evidence="2 3">
    <name type="scientific">Desulfuromonas versatilis</name>
    <dbReference type="NCBI Taxonomy" id="2802975"/>
    <lineage>
        <taxon>Bacteria</taxon>
        <taxon>Pseudomonadati</taxon>
        <taxon>Thermodesulfobacteriota</taxon>
        <taxon>Desulfuromonadia</taxon>
        <taxon>Desulfuromonadales</taxon>
        <taxon>Desulfuromonadaceae</taxon>
        <taxon>Desulfuromonas</taxon>
    </lineage>
</organism>
<dbReference type="EMBL" id="AP024355">
    <property type="protein sequence ID" value="BCR03845.1"/>
    <property type="molecule type" value="Genomic_DNA"/>
</dbReference>
<dbReference type="InterPro" id="IPR030802">
    <property type="entry name" value="Permease_MalE"/>
</dbReference>
<feature type="transmembrane region" description="Helical" evidence="1">
    <location>
        <begin position="150"/>
        <end position="179"/>
    </location>
</feature>
<sequence length="262" mass="27742">MNPLARLGDHTLESWRGLRHLAAVLWAVLTVALRRRSWPRTVREELVRQVFASGVGACGFVTMVAILLGVSVVAQALVWVRKIGEPDLLAPLLVTVLVREAVPVLTNLLLIARSGSALTTDLGSRMVAGEVRMLDAQGLDPFLYLVMPRVIGLCVAVCCLSLQFLLGALASGYLFAALLSPTSEGVLSFAHSVLISVDALDLINFAAKSLLPALFTGIICCTEGLAVGSAAGQVPAATRRALGRSVRALFLSSALVSLLTYL</sequence>
<keyword evidence="3" id="KW-1185">Reference proteome</keyword>
<dbReference type="PANTHER" id="PTHR30188">
    <property type="entry name" value="ABC TRANSPORTER PERMEASE PROTEIN-RELATED"/>
    <property type="match status" value="1"/>
</dbReference>
<feature type="transmembrane region" description="Helical" evidence="1">
    <location>
        <begin position="213"/>
        <end position="232"/>
    </location>
</feature>
<reference evidence="2 3" key="2">
    <citation type="journal article" date="2021" name="Int. J. Syst. Evol. Microbiol.">
        <title>Isolation and Polyphasic Characterization of Desulfuromonas versatilis sp. Nov., an Electrogenic Bacteria Capable of Versatile Metabolism Isolated from a Graphene Oxide-Reducing Enrichment Culture.</title>
        <authorList>
            <person name="Xie L."/>
            <person name="Yoshida N."/>
            <person name="Ishii S."/>
            <person name="Meng L."/>
        </authorList>
    </citation>
    <scope>NUCLEOTIDE SEQUENCE [LARGE SCALE GENOMIC DNA]</scope>
    <source>
        <strain evidence="2 3">NIT-T3</strain>
    </source>
</reference>
<dbReference type="Pfam" id="PF02405">
    <property type="entry name" value="MlaE"/>
    <property type="match status" value="1"/>
</dbReference>
<reference evidence="2 3" key="1">
    <citation type="journal article" date="2016" name="C (Basel)">
        <title>Selective Growth of and Electricity Production by Marine Exoelectrogenic Bacteria in Self-Aggregated Hydrogel of Microbially Reduced Graphene Oxide.</title>
        <authorList>
            <person name="Yoshida N."/>
            <person name="Goto Y."/>
            <person name="Miyata Y."/>
        </authorList>
    </citation>
    <scope>NUCLEOTIDE SEQUENCE [LARGE SCALE GENOMIC DNA]</scope>
    <source>
        <strain evidence="2 3">NIT-T3</strain>
    </source>
</reference>
<keyword evidence="1" id="KW-0472">Membrane</keyword>
<evidence type="ECO:0000313" key="2">
    <source>
        <dbReference type="EMBL" id="BCR03845.1"/>
    </source>
</evidence>
<proteinExistence type="predicted"/>
<dbReference type="PANTHER" id="PTHR30188:SF4">
    <property type="entry name" value="PROTEIN TRIGALACTOSYLDIACYLGLYCEROL 1, CHLOROPLASTIC"/>
    <property type="match status" value="1"/>
</dbReference>
<accession>A0ABN6DUQ4</accession>
<dbReference type="RefSeq" id="WP_221251286.1">
    <property type="nucleotide sequence ID" value="NZ_AP024355.1"/>
</dbReference>
<keyword evidence="1" id="KW-1133">Transmembrane helix</keyword>
<feature type="transmembrane region" description="Helical" evidence="1">
    <location>
        <begin position="54"/>
        <end position="80"/>
    </location>
</feature>
<evidence type="ECO:0000256" key="1">
    <source>
        <dbReference type="SAM" id="Phobius"/>
    </source>
</evidence>
<gene>
    <name evidence="2" type="ORF">DESUT3_09140</name>
</gene>
<feature type="transmembrane region" description="Helical" evidence="1">
    <location>
        <begin position="17"/>
        <end position="33"/>
    </location>
</feature>
<dbReference type="Proteomes" id="UP001319827">
    <property type="component" value="Chromosome"/>
</dbReference>
<name>A0ABN6DUQ4_9BACT</name>